<dbReference type="Proteomes" id="UP000662783">
    <property type="component" value="Chromosome"/>
</dbReference>
<keyword evidence="2" id="KW-1185">Reference proteome</keyword>
<dbReference type="RefSeq" id="WP_205722067.1">
    <property type="nucleotide sequence ID" value="NZ_CP070608.1"/>
</dbReference>
<dbReference type="EMBL" id="CP070608">
    <property type="protein sequence ID" value="QSE97557.1"/>
    <property type="molecule type" value="Genomic_DNA"/>
</dbReference>
<gene>
    <name evidence="1" type="ORF">JR347_00260</name>
</gene>
<accession>A0A975A1I5</accession>
<evidence type="ECO:0000313" key="2">
    <source>
        <dbReference type="Proteomes" id="UP000662783"/>
    </source>
</evidence>
<dbReference type="KEGG" id="fuv:JR347_00260"/>
<organism evidence="1 2">
    <name type="scientific">Fulvivirga lutea</name>
    <dbReference type="NCBI Taxonomy" id="2810512"/>
    <lineage>
        <taxon>Bacteria</taxon>
        <taxon>Pseudomonadati</taxon>
        <taxon>Bacteroidota</taxon>
        <taxon>Cytophagia</taxon>
        <taxon>Cytophagales</taxon>
        <taxon>Fulvivirgaceae</taxon>
        <taxon>Fulvivirga</taxon>
    </lineage>
</organism>
<sequence>MREGILLLGIGIISTTLSVAQVKKQFSIDNNDAVERVDLDFGVNSGTCFIKSSTTGELLTVYGNQDFDSYSHSFNKEITDKTCIIKLNLEDDKSAGLSRSISYRMFGNDEKSSDNLWKMYLSTDKVYDLNLRYGIGNANIDLSGLSIEKVKINTGSADVSFKASDYNKVEMDTFYVQVDMGSVKVENVNLSKSKNIIADVGFGDLLLDFTDDAVLATNVHGSVGAGNLMIVLPSSNTPVKVKISNSWLCKVSLLKTFKDIGNNTFVNDAYSETAPNTLNFNLDVSMGKIIFKEQPISSSK</sequence>
<dbReference type="AlphaFoldDB" id="A0A975A1I5"/>
<proteinExistence type="predicted"/>
<evidence type="ECO:0008006" key="3">
    <source>
        <dbReference type="Google" id="ProtNLM"/>
    </source>
</evidence>
<evidence type="ECO:0000313" key="1">
    <source>
        <dbReference type="EMBL" id="QSE97557.1"/>
    </source>
</evidence>
<reference evidence="1" key="1">
    <citation type="submission" date="2021-02" db="EMBL/GenBank/DDBJ databases">
        <title>Fulvivirga sp. S481 isolated from sea water.</title>
        <authorList>
            <person name="Bae S.S."/>
            <person name="Baek K."/>
        </authorList>
    </citation>
    <scope>NUCLEOTIDE SEQUENCE</scope>
    <source>
        <strain evidence="1">S481</strain>
    </source>
</reference>
<name>A0A975A1I5_9BACT</name>
<protein>
    <recommendedName>
        <fullName evidence="3">Adhesin domain-containing protein</fullName>
    </recommendedName>
</protein>